<evidence type="ECO:0000256" key="2">
    <source>
        <dbReference type="SAM" id="MobiDB-lite"/>
    </source>
</evidence>
<proteinExistence type="predicted"/>
<dbReference type="Pfam" id="PF14027">
    <property type="entry name" value="Questin_oxidase"/>
    <property type="match status" value="1"/>
</dbReference>
<organism evidence="3 4">
    <name type="scientific">Vanrija humicola</name>
    <name type="common">Yeast</name>
    <name type="synonym">Cryptococcus humicola</name>
    <dbReference type="NCBI Taxonomy" id="5417"/>
    <lineage>
        <taxon>Eukaryota</taxon>
        <taxon>Fungi</taxon>
        <taxon>Dikarya</taxon>
        <taxon>Basidiomycota</taxon>
        <taxon>Agaricomycotina</taxon>
        <taxon>Tremellomycetes</taxon>
        <taxon>Trichosporonales</taxon>
        <taxon>Trichosporonaceae</taxon>
        <taxon>Vanrija</taxon>
    </lineage>
</organism>
<dbReference type="PANTHER" id="PTHR35870:SF1">
    <property type="entry name" value="PROTEIN, PUTATIVE (AFU_ORTHOLOGUE AFUA_5G03330)-RELATED"/>
    <property type="match status" value="1"/>
</dbReference>
<name>A0A7D8YWM5_VANHU</name>
<reference evidence="3 4" key="1">
    <citation type="journal article" date="2019" name="PLoS Genet.">
        <title>Convergent evolution of linked mating-type loci in basidiomycete fungi.</title>
        <authorList>
            <person name="Sun S."/>
            <person name="Coelho M.A."/>
            <person name="Heitman J."/>
            <person name="Nowrousian M."/>
        </authorList>
    </citation>
    <scope>NUCLEOTIDE SEQUENCE [LARGE SCALE GENOMIC DNA]</scope>
    <source>
        <strain evidence="3 4">CBS 4282</strain>
    </source>
</reference>
<dbReference type="AlphaFoldDB" id="A0A7D8YWM5"/>
<evidence type="ECO:0008006" key="5">
    <source>
        <dbReference type="Google" id="ProtNLM"/>
    </source>
</evidence>
<gene>
    <name evidence="3" type="ORF">VHUM_03923</name>
</gene>
<evidence type="ECO:0000256" key="1">
    <source>
        <dbReference type="ARBA" id="ARBA00023002"/>
    </source>
</evidence>
<feature type="region of interest" description="Disordered" evidence="2">
    <location>
        <begin position="490"/>
        <end position="521"/>
    </location>
</feature>
<comment type="caution">
    <text evidence="3">The sequence shown here is derived from an EMBL/GenBank/DDBJ whole genome shotgun (WGS) entry which is preliminary data.</text>
</comment>
<dbReference type="OrthoDB" id="10004862at2759"/>
<accession>A0A7D8YWM5</accession>
<dbReference type="PANTHER" id="PTHR35870">
    <property type="entry name" value="PROTEIN, PUTATIVE (AFU_ORTHOLOGUE AFUA_5G03330)-RELATED"/>
    <property type="match status" value="1"/>
</dbReference>
<dbReference type="InterPro" id="IPR025337">
    <property type="entry name" value="Questin_oxidase-like"/>
</dbReference>
<keyword evidence="4" id="KW-1185">Reference proteome</keyword>
<evidence type="ECO:0000313" key="4">
    <source>
        <dbReference type="Proteomes" id="UP000473826"/>
    </source>
</evidence>
<dbReference type="GO" id="GO:0016491">
    <property type="term" value="F:oxidoreductase activity"/>
    <property type="evidence" value="ECO:0007669"/>
    <property type="project" value="UniProtKB-KW"/>
</dbReference>
<dbReference type="EMBL" id="QKWK01000013">
    <property type="protein sequence ID" value="TXT04840.1"/>
    <property type="molecule type" value="Genomic_DNA"/>
</dbReference>
<evidence type="ECO:0000313" key="3">
    <source>
        <dbReference type="EMBL" id="TXT04840.1"/>
    </source>
</evidence>
<dbReference type="Proteomes" id="UP000473826">
    <property type="component" value="Unassembled WGS sequence"/>
</dbReference>
<sequence>MTPHPRFPLLPSPALAAAFPSSTARASSLFTFVGATPDATAAVRRVLEENDRAYDIYMRLRFAHNHFPHSALTRYALGAPPALLQATWEADRGPLVPLDPAAEPDRDGKDAVASLPHAITAANWASKTTLGVKPAYALYLTFFHSEVARLGPEGVVAQYLLSPESAGGADGPELLIRLLAGVTHPFIHLGLGLEFGDRVVLAEALACAAVHSHENNVGLFPAGWPHAPLPQSAEPNAPLLALYAALLADPRLDPGPWDPEYNLSAGMRAAVAGERAGVLQRLVARWDLSDVDAALPQLLEEAAWLATLLACGTSKPGYATRIDFFLMHVLTSSLFLAPVLAPLGATARRAVLQSYVLTIFQIALARGRPRLYPAESMSWTAAPAPKAAPAVPAPDAIGGPSSAAEQNPWLAIVANALVAKDSHVPKTIRALLHYSQLYGGTPAGGVPGAGAVGGHMLDGTLFVRAAGRVMDATGWQAAGERERNWDRSGLGWDAVWDKPGWQPPRGSTTGETAARPVDGKL</sequence>
<keyword evidence="1" id="KW-0560">Oxidoreductase</keyword>
<protein>
    <recommendedName>
        <fullName evidence="5">Oxidoreductase AflY</fullName>
    </recommendedName>
</protein>